<dbReference type="AlphaFoldDB" id="C9Y728"/>
<proteinExistence type="predicted"/>
<reference evidence="2" key="1">
    <citation type="journal article" date="2010" name="Nature">
        <title>The Dynamic genome of Hydra.</title>
        <authorList>
            <person name="Chapman J.A."/>
            <person name="Kirkness E.F."/>
            <person name="Simakov O."/>
            <person name="Hampson S.E."/>
            <person name="Mitros T."/>
            <person name="Weinmaier T."/>
            <person name="Rattei T."/>
            <person name="Balasubramanian P.G."/>
            <person name="Borman J."/>
            <person name="Busam D."/>
            <person name="Disbennett K."/>
            <person name="Pfannkoch C."/>
            <person name="Sumin N."/>
            <person name="Sutton G."/>
            <person name="Viswanathan L."/>
            <person name="Walenz B."/>
            <person name="Goodstein D.M."/>
            <person name="Hellsten U."/>
            <person name="Kawashima T."/>
            <person name="Prochnik S.E."/>
            <person name="Putnam N.H."/>
            <person name="Shu S."/>
            <person name="Blumberg B."/>
            <person name="Dana C.E."/>
            <person name="Gee L."/>
            <person name="Kibler D.F."/>
            <person name="Law L."/>
            <person name="Lindgens D."/>
            <person name="Martinez D.E."/>
            <person name="Peng J."/>
            <person name="Wigge P.A."/>
            <person name="Bertulat B."/>
            <person name="Guder C."/>
            <person name="Nakamura Y."/>
            <person name="Ozbek S."/>
            <person name="Watanabe H."/>
            <person name="Khalturin K."/>
            <person name="Hemmrich G."/>
            <person name="Franke A."/>
            <person name="Augustin R."/>
            <person name="Fraune S."/>
            <person name="Hayakawa E."/>
            <person name="Hayakawa S."/>
            <person name="Hirose M."/>
            <person name="Hwang J."/>
            <person name="Ikeo K."/>
            <person name="Nishimiya-Fujisawa C."/>
            <person name="Ogura A."/>
            <person name="Takahashi T."/>
            <person name="Steinmetz P.R."/>
            <person name="Zhang X."/>
            <person name="Aufschnaiter R."/>
            <person name="Eder M.K."/>
            <person name="Gorny A.K."/>
            <person name="Salvenmoser W."/>
            <person name="Heimberg A.M."/>
            <person name="Wheeler B.M."/>
            <person name="Peterson K.J."/>
            <person name="Boettger A."/>
            <person name="Tischler P."/>
            <person name="Wolf A."/>
            <person name="Gojobori T."/>
            <person name="Remington K.A."/>
            <person name="Strausberg R.L."/>
            <person name="Venter J."/>
            <person name="Technau U."/>
            <person name="Hobmayer B."/>
            <person name="Bosch T.C."/>
            <person name="Holstein T.W."/>
            <person name="Fujisawa T."/>
            <person name="Bode H.R."/>
            <person name="David C.N."/>
            <person name="Rokhsar D.S."/>
            <person name="Steele R.E."/>
        </authorList>
    </citation>
    <scope>NUCLEOTIDE SEQUENCE</scope>
</reference>
<dbReference type="EMBL" id="FN543102">
    <property type="protein sequence ID" value="CBA26743.1"/>
    <property type="molecule type" value="Genomic_DNA"/>
</dbReference>
<accession>C9Y728</accession>
<gene>
    <name evidence="2" type="ORF">Csp_H40110</name>
</gene>
<sequence length="205" mass="22733">MNKKSFKLSNGETLDVGIFTGEVLDSNKTRHTTVHQGKAAVGANVVVPGQVYSEVHTEHEVWLRDADGKERAIDFGELRVPVRTGHQVTVFYAGPATAETWRIAMIKNDTTGSWDTKPDLCKSLGANDATYLKDFFRVIGIPPVLFFAILAVGSLPWPKAATDWLVGAAFLIPIAYFLYKINNIINRKMKVEQELEALMRSLVQA</sequence>
<organism evidence="2">
    <name type="scientific">Curvibacter symbiont subsp. Hydra magnipapillata</name>
    <dbReference type="NCBI Taxonomy" id="667019"/>
    <lineage>
        <taxon>Bacteria</taxon>
        <taxon>Pseudomonadati</taxon>
        <taxon>Pseudomonadota</taxon>
        <taxon>Betaproteobacteria</taxon>
        <taxon>Burkholderiales</taxon>
        <taxon>Comamonadaceae</taxon>
        <taxon>Curvibacter</taxon>
    </lineage>
</organism>
<feature type="transmembrane region" description="Helical" evidence="1">
    <location>
        <begin position="161"/>
        <end position="179"/>
    </location>
</feature>
<keyword evidence="1" id="KW-1133">Transmembrane helix</keyword>
<protein>
    <submittedName>
        <fullName evidence="2">Uncharacterized protein</fullName>
    </submittedName>
</protein>
<feature type="transmembrane region" description="Helical" evidence="1">
    <location>
        <begin position="135"/>
        <end position="155"/>
    </location>
</feature>
<keyword evidence="1" id="KW-0472">Membrane</keyword>
<name>C9Y728_CURXX</name>
<evidence type="ECO:0000256" key="1">
    <source>
        <dbReference type="SAM" id="Phobius"/>
    </source>
</evidence>
<evidence type="ECO:0000313" key="2">
    <source>
        <dbReference type="EMBL" id="CBA26743.1"/>
    </source>
</evidence>
<keyword evidence="1" id="KW-0812">Transmembrane</keyword>